<dbReference type="Proteomes" id="UP000712600">
    <property type="component" value="Unassembled WGS sequence"/>
</dbReference>
<accession>A0A8S9P1J7</accession>
<name>A0A8S9P1J7_BRACR</name>
<sequence length="110" mass="12813">MIRSSVWFTDSEFYELEKCEMVLSIPLESRFLFLAADARCTFWWTDIVNSDQKKSYIINLRLVEDLLLNDVCCAFQFFMEIIGAKYGNMENSYALNMVGAKYGNMDGKED</sequence>
<proteinExistence type="predicted"/>
<comment type="caution">
    <text evidence="1">The sequence shown here is derived from an EMBL/GenBank/DDBJ whole genome shotgun (WGS) entry which is preliminary data.</text>
</comment>
<evidence type="ECO:0000313" key="1">
    <source>
        <dbReference type="EMBL" id="KAF3508940.1"/>
    </source>
</evidence>
<dbReference type="AlphaFoldDB" id="A0A8S9P1J7"/>
<protein>
    <submittedName>
        <fullName evidence="1">Uncharacterized protein</fullName>
    </submittedName>
</protein>
<dbReference type="EMBL" id="QGKX02001521">
    <property type="protein sequence ID" value="KAF3508940.1"/>
    <property type="molecule type" value="Genomic_DNA"/>
</dbReference>
<reference evidence="1" key="1">
    <citation type="submission" date="2019-12" db="EMBL/GenBank/DDBJ databases">
        <title>Genome sequencing and annotation of Brassica cretica.</title>
        <authorList>
            <person name="Studholme D.J."/>
            <person name="Sarris P."/>
        </authorList>
    </citation>
    <scope>NUCLEOTIDE SEQUENCE</scope>
    <source>
        <strain evidence="1">PFS-109/04</strain>
        <tissue evidence="1">Leaf</tissue>
    </source>
</reference>
<organism evidence="1 2">
    <name type="scientific">Brassica cretica</name>
    <name type="common">Mustard</name>
    <dbReference type="NCBI Taxonomy" id="69181"/>
    <lineage>
        <taxon>Eukaryota</taxon>
        <taxon>Viridiplantae</taxon>
        <taxon>Streptophyta</taxon>
        <taxon>Embryophyta</taxon>
        <taxon>Tracheophyta</taxon>
        <taxon>Spermatophyta</taxon>
        <taxon>Magnoliopsida</taxon>
        <taxon>eudicotyledons</taxon>
        <taxon>Gunneridae</taxon>
        <taxon>Pentapetalae</taxon>
        <taxon>rosids</taxon>
        <taxon>malvids</taxon>
        <taxon>Brassicales</taxon>
        <taxon>Brassicaceae</taxon>
        <taxon>Brassiceae</taxon>
        <taxon>Brassica</taxon>
    </lineage>
</organism>
<evidence type="ECO:0000313" key="2">
    <source>
        <dbReference type="Proteomes" id="UP000712600"/>
    </source>
</evidence>
<gene>
    <name evidence="1" type="ORF">F2Q69_00007186</name>
</gene>